<protein>
    <submittedName>
        <fullName evidence="3">Leucine-rich repeat 2</fullName>
    </submittedName>
</protein>
<gene>
    <name evidence="3" type="ORF">ISN45_Aa08g016760</name>
</gene>
<dbReference type="InterPro" id="IPR006566">
    <property type="entry name" value="FBD"/>
</dbReference>
<dbReference type="EMBL" id="JAEFBK010000013">
    <property type="protein sequence ID" value="KAG7534100.1"/>
    <property type="molecule type" value="Genomic_DNA"/>
</dbReference>
<organism evidence="3 4">
    <name type="scientific">Arabidopsis thaliana x Arabidopsis arenosa</name>
    <dbReference type="NCBI Taxonomy" id="1240361"/>
    <lineage>
        <taxon>Eukaryota</taxon>
        <taxon>Viridiplantae</taxon>
        <taxon>Streptophyta</taxon>
        <taxon>Embryophyta</taxon>
        <taxon>Tracheophyta</taxon>
        <taxon>Spermatophyta</taxon>
        <taxon>Magnoliopsida</taxon>
        <taxon>eudicotyledons</taxon>
        <taxon>Gunneridae</taxon>
        <taxon>Pentapetalae</taxon>
        <taxon>rosids</taxon>
        <taxon>malvids</taxon>
        <taxon>Brassicales</taxon>
        <taxon>Brassicaceae</taxon>
        <taxon>Camelineae</taxon>
        <taxon>Arabidopsis</taxon>
    </lineage>
</organism>
<accession>A0A8T1XQN8</accession>
<dbReference type="InterPro" id="IPR013101">
    <property type="entry name" value="LRR_PRU1-like"/>
</dbReference>
<feature type="domain" description="FBD" evidence="1">
    <location>
        <begin position="444"/>
        <end position="474"/>
    </location>
</feature>
<dbReference type="InterPro" id="IPR050232">
    <property type="entry name" value="FBL13/AtMIF1-like"/>
</dbReference>
<evidence type="ECO:0000313" key="4">
    <source>
        <dbReference type="Proteomes" id="UP000694240"/>
    </source>
</evidence>
<dbReference type="InterPro" id="IPR026960">
    <property type="entry name" value="RVT-Znf"/>
</dbReference>
<dbReference type="Pfam" id="PF13966">
    <property type="entry name" value="zf-RVT"/>
    <property type="match status" value="1"/>
</dbReference>
<name>A0A8T1XQN8_9BRAS</name>
<evidence type="ECO:0000313" key="3">
    <source>
        <dbReference type="EMBL" id="KAG7534100.1"/>
    </source>
</evidence>
<dbReference type="Pfam" id="PF08387">
    <property type="entry name" value="FBD"/>
    <property type="match status" value="2"/>
</dbReference>
<keyword evidence="4" id="KW-1185">Reference proteome</keyword>
<evidence type="ECO:0000259" key="1">
    <source>
        <dbReference type="Pfam" id="PF08387"/>
    </source>
</evidence>
<feature type="domain" description="Reverse transcriptase zinc-binding" evidence="2">
    <location>
        <begin position="604"/>
        <end position="659"/>
    </location>
</feature>
<proteinExistence type="predicted"/>
<evidence type="ECO:0000259" key="2">
    <source>
        <dbReference type="Pfam" id="PF13966"/>
    </source>
</evidence>
<feature type="non-terminal residue" evidence="3">
    <location>
        <position position="1"/>
    </location>
</feature>
<dbReference type="Pfam" id="PF07723">
    <property type="entry name" value="LRR_2"/>
    <property type="match status" value="1"/>
</dbReference>
<dbReference type="Proteomes" id="UP000694240">
    <property type="component" value="Chromosome 13"/>
</dbReference>
<dbReference type="PANTHER" id="PTHR31900">
    <property type="entry name" value="F-BOX/RNI SUPERFAMILY PROTEIN-RELATED"/>
    <property type="match status" value="1"/>
</dbReference>
<comment type="caution">
    <text evidence="3">The sequence shown here is derived from an EMBL/GenBank/DDBJ whole genome shotgun (WGS) entry which is preliminary data.</text>
</comment>
<dbReference type="PANTHER" id="PTHR31900:SF25">
    <property type="entry name" value="FBD DOMAIN-CONTAINING PROTEIN"/>
    <property type="match status" value="1"/>
</dbReference>
<reference evidence="3 4" key="1">
    <citation type="submission" date="2020-12" db="EMBL/GenBank/DDBJ databases">
        <title>Concerted genomic and epigenomic changes stabilize Arabidopsis allopolyploids.</title>
        <authorList>
            <person name="Chen Z."/>
        </authorList>
    </citation>
    <scope>NUCLEOTIDE SEQUENCE [LARGE SCALE GENOMIC DNA]</scope>
    <source>
        <strain evidence="3">Allo738</strain>
        <tissue evidence="3">Leaf</tissue>
    </source>
</reference>
<dbReference type="AlphaFoldDB" id="A0A8T1XQN8"/>
<feature type="domain" description="FBD" evidence="1">
    <location>
        <begin position="302"/>
        <end position="332"/>
    </location>
</feature>
<sequence>GIHHSSKLEPLPQYGYLSRLSVFLHAPDLNLLITFLESCPNLKSLVLSQVGWDRELSDEEMNRIGSSFVPKCLLSSLELYGVLMDDAVFGVLPCLKTMHLEENCYTSEATFEKLVSSCCPVLENLKIAASDIDGIVYRVRSPSLKRLSIERKYIVLERYCVPGVLIDAPLLCCLTIDDHDSYSFIVKNLQSNAELNISYLDFGLGKLGVESRLSNIRDFLLGISRVGNMKICLVPFKVICGYSEQEPLPQFDYISRLCISLDALDFKWLELFLRTCPNLKSLVLMVHDTYDFWEIYQSSFQYVPKCLVSSLEFVDFKFSIRGHDDQMKIVRFRLLRSSFRFDSDVEVVIDAPLLCSLRIKDTVSKIFIVNNLGSNAKLDIDLNFGLKDFCEESVSSRRSCIRSFLPRISKVMDMTISKETFKVDVCYYYLELRSKEIDQSSFPYVPECLLSSLEFVDFQLSRRGHSEQMKLVSWLSQNYWIAEERHCSSWIWRFMAALKPMAKGLLGCSLGDGKTASYWFDDWNSLGPLIDVLGTDGPRLMGIPLEATVSQGIDPQGWRLPSMRTRNSLLLSVRNVLCSLEPPRDSLGPDSFTWGAKGSRKNFFSTKSTWKLLRPSSEVKGWKKAVWFSRGVPKHSFTFWVANLNRLPLKTRMASWGFNDISSTLKKLVTQATVYLLWKERNLCAHGSTLSSPETLFRHIDRVIKDILLAHRYRKQGKGLLSKWFAHL</sequence>